<evidence type="ECO:0000256" key="1">
    <source>
        <dbReference type="SAM" id="MobiDB-lite"/>
    </source>
</evidence>
<dbReference type="EMBL" id="BPLR01012366">
    <property type="protein sequence ID" value="GIY53425.1"/>
    <property type="molecule type" value="Genomic_DNA"/>
</dbReference>
<comment type="caution">
    <text evidence="2">The sequence shown here is derived from an EMBL/GenBank/DDBJ whole genome shotgun (WGS) entry which is preliminary data.</text>
</comment>
<accession>A0AAV4U6P6</accession>
<protein>
    <submittedName>
        <fullName evidence="2">Uncharacterized protein</fullName>
    </submittedName>
</protein>
<reference evidence="2 3" key="1">
    <citation type="submission" date="2021-06" db="EMBL/GenBank/DDBJ databases">
        <title>Caerostris extrusa draft genome.</title>
        <authorList>
            <person name="Kono N."/>
            <person name="Arakawa K."/>
        </authorList>
    </citation>
    <scope>NUCLEOTIDE SEQUENCE [LARGE SCALE GENOMIC DNA]</scope>
</reference>
<evidence type="ECO:0000313" key="2">
    <source>
        <dbReference type="EMBL" id="GIY53425.1"/>
    </source>
</evidence>
<feature type="region of interest" description="Disordered" evidence="1">
    <location>
        <begin position="25"/>
        <end position="44"/>
    </location>
</feature>
<organism evidence="2 3">
    <name type="scientific">Caerostris extrusa</name>
    <name type="common">Bark spider</name>
    <name type="synonym">Caerostris bankana</name>
    <dbReference type="NCBI Taxonomy" id="172846"/>
    <lineage>
        <taxon>Eukaryota</taxon>
        <taxon>Metazoa</taxon>
        <taxon>Ecdysozoa</taxon>
        <taxon>Arthropoda</taxon>
        <taxon>Chelicerata</taxon>
        <taxon>Arachnida</taxon>
        <taxon>Araneae</taxon>
        <taxon>Araneomorphae</taxon>
        <taxon>Entelegynae</taxon>
        <taxon>Araneoidea</taxon>
        <taxon>Araneidae</taxon>
        <taxon>Caerostris</taxon>
    </lineage>
</organism>
<sequence>MCYERGPGVRRKLLREEQLRSIPSHLTLTNLGGPVSKSPPQRDDYISGKNQGKIDLESTILSVASLKDITVSNSLFLYVAWDVEFKVASNAVSVGTKNFPSSLWLGNFGARKQFISAQPPHL</sequence>
<dbReference type="AlphaFoldDB" id="A0AAV4U6P6"/>
<evidence type="ECO:0000313" key="3">
    <source>
        <dbReference type="Proteomes" id="UP001054945"/>
    </source>
</evidence>
<gene>
    <name evidence="2" type="ORF">CEXT_634571</name>
</gene>
<proteinExistence type="predicted"/>
<dbReference type="Proteomes" id="UP001054945">
    <property type="component" value="Unassembled WGS sequence"/>
</dbReference>
<keyword evidence="3" id="KW-1185">Reference proteome</keyword>
<name>A0AAV4U6P6_CAEEX</name>